<dbReference type="Pfam" id="PF04754">
    <property type="entry name" value="Transposase_31"/>
    <property type="match status" value="1"/>
</dbReference>
<feature type="domain" description="Transposase (putative) YhgA-like" evidence="1">
    <location>
        <begin position="10"/>
        <end position="136"/>
    </location>
</feature>
<reference evidence="3" key="1">
    <citation type="submission" date="2012-11" db="EMBL/GenBank/DDBJ databases">
        <authorList>
            <person name="Lucero-Rivera Y.E."/>
            <person name="Tovar-Ramirez D."/>
        </authorList>
    </citation>
    <scope>NUCLEOTIDE SEQUENCE [LARGE SCALE GENOMIC DNA]</scope>
    <source>
        <strain evidence="3">Araruama</strain>
    </source>
</reference>
<evidence type="ECO:0000313" key="3">
    <source>
        <dbReference type="Proteomes" id="UP000189670"/>
    </source>
</evidence>
<dbReference type="AlphaFoldDB" id="A0A1V1NSF0"/>
<dbReference type="PANTHER" id="PTHR34611:SF2">
    <property type="entry name" value="INACTIVE RECOMBINATION-PROMOTING NUCLEASE-LIKE PROTEIN RPNE-RELATED"/>
    <property type="match status" value="1"/>
</dbReference>
<protein>
    <recommendedName>
        <fullName evidence="1">Transposase (putative) YhgA-like domain-containing protein</fullName>
    </recommendedName>
</protein>
<accession>A0A1V1NSF0</accession>
<proteinExistence type="predicted"/>
<evidence type="ECO:0000313" key="2">
    <source>
        <dbReference type="EMBL" id="ETR65520.1"/>
    </source>
</evidence>
<name>A0A1V1NSF0_9BACT</name>
<dbReference type="PANTHER" id="PTHR34611">
    <property type="match status" value="1"/>
</dbReference>
<organism evidence="2 3">
    <name type="scientific">Candidatus Magnetoglobus multicellularis str. Araruama</name>
    <dbReference type="NCBI Taxonomy" id="890399"/>
    <lineage>
        <taxon>Bacteria</taxon>
        <taxon>Pseudomonadati</taxon>
        <taxon>Thermodesulfobacteriota</taxon>
        <taxon>Desulfobacteria</taxon>
        <taxon>Desulfobacterales</taxon>
        <taxon>Desulfobacteraceae</taxon>
        <taxon>Candidatus Magnetoglobus</taxon>
    </lineage>
</organism>
<dbReference type="Proteomes" id="UP000189670">
    <property type="component" value="Unassembled WGS sequence"/>
</dbReference>
<comment type="caution">
    <text evidence="2">The sequence shown here is derived from an EMBL/GenBank/DDBJ whole genome shotgun (WGS) entry which is preliminary data.</text>
</comment>
<dbReference type="GO" id="GO:0006310">
    <property type="term" value="P:DNA recombination"/>
    <property type="evidence" value="ECO:0007669"/>
    <property type="project" value="TreeGrafter"/>
</dbReference>
<dbReference type="GO" id="GO:1990238">
    <property type="term" value="F:double-stranded DNA endonuclease activity"/>
    <property type="evidence" value="ECO:0007669"/>
    <property type="project" value="TreeGrafter"/>
</dbReference>
<sequence length="262" mass="30570">MICFKDSDVRCYLYILFEHQSTPDKWMRFRLYKYKGRIWDESFKQYPEQSDLSPIVSVVLYIGEKPWTYTNEFSDLIHPSPVDPVFIPTFKHVLLDYSNKTRAVKGDIKMQIVQLLIQAKYHRHFKDIIQLLEDLFPQLPYSPGLNYQQAFIIYMAVTQKKDDVLSFIQKVKTQPKPKGGNMLTAREEWILEGKMEGKMEGEMKGQIVVIDNLIQSGMDWSIIANATGVDQKGFEKMRLDYQHLCSQSDNNQQSAQYATTSV</sequence>
<gene>
    <name evidence="2" type="ORF">OMM_14118</name>
</gene>
<dbReference type="EMBL" id="ATBP01002743">
    <property type="protein sequence ID" value="ETR65520.1"/>
    <property type="molecule type" value="Genomic_DNA"/>
</dbReference>
<dbReference type="InterPro" id="IPR006842">
    <property type="entry name" value="Transposase_31"/>
</dbReference>
<evidence type="ECO:0000259" key="1">
    <source>
        <dbReference type="Pfam" id="PF04754"/>
    </source>
</evidence>
<dbReference type="InterPro" id="IPR051699">
    <property type="entry name" value="Rpn/YhgA-like_nuclease"/>
</dbReference>